<sequence>MVRTAAGGGAPRASGGDAGPGARAPRPVRAAAAVWAGAVAAGATEAAVFVAGAAADGAPWPDLLPGLAVRAAVYAAVLAVVAEFHRGRRWARTALALGLGIAGTLSLVYEPLSWALAGGAAEGLPPPTPEFTAVVVLRTLHIAAVPVALVLMYRPAATAYLRGRGWAPRSATGGASAQSP</sequence>
<keyword evidence="2" id="KW-1133">Transmembrane helix</keyword>
<feature type="transmembrane region" description="Helical" evidence="2">
    <location>
        <begin position="94"/>
        <end position="112"/>
    </location>
</feature>
<dbReference type="Proteomes" id="UP001183226">
    <property type="component" value="Unassembled WGS sequence"/>
</dbReference>
<feature type="compositionally biased region" description="Low complexity" evidence="1">
    <location>
        <begin position="11"/>
        <end position="22"/>
    </location>
</feature>
<name>A0ABU2KRM3_9ACTN</name>
<keyword evidence="2" id="KW-0812">Transmembrane</keyword>
<evidence type="ECO:0000313" key="4">
    <source>
        <dbReference type="Proteomes" id="UP001183226"/>
    </source>
</evidence>
<evidence type="ECO:0000256" key="2">
    <source>
        <dbReference type="SAM" id="Phobius"/>
    </source>
</evidence>
<evidence type="ECO:0000313" key="3">
    <source>
        <dbReference type="EMBL" id="MDT0301914.1"/>
    </source>
</evidence>
<dbReference type="RefSeq" id="WP_311544386.1">
    <property type="nucleotide sequence ID" value="NZ_JAVREK010000005.1"/>
</dbReference>
<proteinExistence type="predicted"/>
<reference evidence="4" key="1">
    <citation type="submission" date="2023-07" db="EMBL/GenBank/DDBJ databases">
        <title>30 novel species of actinomycetes from the DSMZ collection.</title>
        <authorList>
            <person name="Nouioui I."/>
        </authorList>
    </citation>
    <scope>NUCLEOTIDE SEQUENCE [LARGE SCALE GENOMIC DNA]</scope>
    <source>
        <strain evidence="4">DSM 45055</strain>
    </source>
</reference>
<organism evidence="3 4">
    <name type="scientific">Streptomonospora wellingtoniae</name>
    <dbReference type="NCBI Taxonomy" id="3075544"/>
    <lineage>
        <taxon>Bacteria</taxon>
        <taxon>Bacillati</taxon>
        <taxon>Actinomycetota</taxon>
        <taxon>Actinomycetes</taxon>
        <taxon>Streptosporangiales</taxon>
        <taxon>Nocardiopsidaceae</taxon>
        <taxon>Streptomonospora</taxon>
    </lineage>
</organism>
<feature type="compositionally biased region" description="Gly residues" evidence="1">
    <location>
        <begin position="1"/>
        <end position="10"/>
    </location>
</feature>
<accession>A0ABU2KRM3</accession>
<feature type="transmembrane region" description="Helical" evidence="2">
    <location>
        <begin position="63"/>
        <end position="82"/>
    </location>
</feature>
<keyword evidence="4" id="KW-1185">Reference proteome</keyword>
<dbReference type="EMBL" id="JAVREK010000005">
    <property type="protein sequence ID" value="MDT0301914.1"/>
    <property type="molecule type" value="Genomic_DNA"/>
</dbReference>
<comment type="caution">
    <text evidence="3">The sequence shown here is derived from an EMBL/GenBank/DDBJ whole genome shotgun (WGS) entry which is preliminary data.</text>
</comment>
<evidence type="ECO:0000256" key="1">
    <source>
        <dbReference type="SAM" id="MobiDB-lite"/>
    </source>
</evidence>
<feature type="transmembrane region" description="Helical" evidence="2">
    <location>
        <begin position="30"/>
        <end position="51"/>
    </location>
</feature>
<feature type="region of interest" description="Disordered" evidence="1">
    <location>
        <begin position="1"/>
        <end position="22"/>
    </location>
</feature>
<feature type="transmembrane region" description="Helical" evidence="2">
    <location>
        <begin position="132"/>
        <end position="153"/>
    </location>
</feature>
<protein>
    <submittedName>
        <fullName evidence="3">Uncharacterized protein</fullName>
    </submittedName>
</protein>
<keyword evidence="2" id="KW-0472">Membrane</keyword>
<gene>
    <name evidence="3" type="ORF">RM446_07280</name>
</gene>